<keyword evidence="4" id="KW-0804">Transcription</keyword>
<sequence length="534" mass="60630">MSSAPSTGAFPQPTNGETQMSRKFPRTRTGCLTCRRRKKKCDETKPKCEACTRNKIDCEWPPHIIRIFGLDPPNNRSEQEKRGRDGTESSTSDDSSIAISPSSQDSLEVIERHDKDDADNKKDYAIRWSRGLNAFLSPRRAGMLLPASETLLAHYMELTGPLLATAPAQTAPFVSWVMPIAYNDDLLMHSVLALSGAHLSFRAETPEINQAIYQHYCLVLKTLRQVSQNEKLLKDPFVLLRVAMTLVMLCQYEVISGNLDGSFFMHLRASRHIILELRNKRHELKTEGERKLYGFVMEFYAYFVLCNSITPFGMNERRNLIHDPFLQSLDDLKDFGAFGVMFGGGHGLFGLISSIALFAAQQELMHSWESLPDPKRLATYNNLKQTTLNWNPSDSDCADADWPAALKATLEVCRNALLIFLETGLSPLSRRDAERLERIQGHIDIAMIHMPEVIESTYACILMWPLLMIGSCMVKEEQRLWLQDVLKHNRYMMRHSIQGCELLEMLWADTDEFVIGPRGLGLLMEKHGLNYGVI</sequence>
<keyword evidence="3" id="KW-0238">DNA-binding</keyword>
<feature type="region of interest" description="Disordered" evidence="6">
    <location>
        <begin position="1"/>
        <end position="28"/>
    </location>
</feature>
<evidence type="ECO:0000256" key="1">
    <source>
        <dbReference type="ARBA" id="ARBA00004123"/>
    </source>
</evidence>
<dbReference type="Pfam" id="PF00172">
    <property type="entry name" value="Zn_clus"/>
    <property type="match status" value="1"/>
</dbReference>
<dbReference type="SMART" id="SM00066">
    <property type="entry name" value="GAL4"/>
    <property type="match status" value="1"/>
</dbReference>
<feature type="compositionally biased region" description="Low complexity" evidence="6">
    <location>
        <begin position="89"/>
        <end position="106"/>
    </location>
</feature>
<evidence type="ECO:0000256" key="6">
    <source>
        <dbReference type="SAM" id="MobiDB-lite"/>
    </source>
</evidence>
<dbReference type="PROSITE" id="PS50048">
    <property type="entry name" value="ZN2_CY6_FUNGAL_2"/>
    <property type="match status" value="1"/>
</dbReference>
<protein>
    <recommendedName>
        <fullName evidence="7">Zn(2)-C6 fungal-type domain-containing protein</fullName>
    </recommendedName>
</protein>
<evidence type="ECO:0000313" key="8">
    <source>
        <dbReference type="EMBL" id="KAJ5432615.1"/>
    </source>
</evidence>
<name>A0AAD6FXR6_9EURO</name>
<dbReference type="RefSeq" id="XP_056759907.1">
    <property type="nucleotide sequence ID" value="XM_056915153.1"/>
</dbReference>
<dbReference type="CDD" id="cd00067">
    <property type="entry name" value="GAL4"/>
    <property type="match status" value="1"/>
</dbReference>
<dbReference type="AlphaFoldDB" id="A0AAD6FXR6"/>
<dbReference type="InterPro" id="IPR036864">
    <property type="entry name" value="Zn2-C6_fun-type_DNA-bd_sf"/>
</dbReference>
<dbReference type="Pfam" id="PF11951">
    <property type="entry name" value="Fungal_trans_2"/>
    <property type="match status" value="1"/>
</dbReference>
<evidence type="ECO:0000256" key="3">
    <source>
        <dbReference type="ARBA" id="ARBA00023125"/>
    </source>
</evidence>
<feature type="region of interest" description="Disordered" evidence="6">
    <location>
        <begin position="69"/>
        <end position="116"/>
    </location>
</feature>
<reference evidence="8" key="2">
    <citation type="journal article" date="2023" name="IMA Fungus">
        <title>Comparative genomic study of the Penicillium genus elucidates a diverse pangenome and 15 lateral gene transfer events.</title>
        <authorList>
            <person name="Petersen C."/>
            <person name="Sorensen T."/>
            <person name="Nielsen M.R."/>
            <person name="Sondergaard T.E."/>
            <person name="Sorensen J.L."/>
            <person name="Fitzpatrick D.A."/>
            <person name="Frisvad J.C."/>
            <person name="Nielsen K.L."/>
        </authorList>
    </citation>
    <scope>NUCLEOTIDE SEQUENCE</scope>
    <source>
        <strain evidence="8">IBT 16125</strain>
    </source>
</reference>
<comment type="subcellular location">
    <subcellularLocation>
        <location evidence="1">Nucleus</location>
    </subcellularLocation>
</comment>
<dbReference type="SUPFAM" id="SSF57701">
    <property type="entry name" value="Zn2/Cys6 DNA-binding domain"/>
    <property type="match status" value="1"/>
</dbReference>
<evidence type="ECO:0000313" key="9">
    <source>
        <dbReference type="Proteomes" id="UP001213681"/>
    </source>
</evidence>
<organism evidence="8 9">
    <name type="scientific">Penicillium daleae</name>
    <dbReference type="NCBI Taxonomy" id="63821"/>
    <lineage>
        <taxon>Eukaryota</taxon>
        <taxon>Fungi</taxon>
        <taxon>Dikarya</taxon>
        <taxon>Ascomycota</taxon>
        <taxon>Pezizomycotina</taxon>
        <taxon>Eurotiomycetes</taxon>
        <taxon>Eurotiomycetidae</taxon>
        <taxon>Eurotiales</taxon>
        <taxon>Aspergillaceae</taxon>
        <taxon>Penicillium</taxon>
    </lineage>
</organism>
<dbReference type="GO" id="GO:0003677">
    <property type="term" value="F:DNA binding"/>
    <property type="evidence" value="ECO:0007669"/>
    <property type="project" value="UniProtKB-KW"/>
</dbReference>
<dbReference type="GeneID" id="81605396"/>
<dbReference type="PANTHER" id="PTHR37534">
    <property type="entry name" value="TRANSCRIPTIONAL ACTIVATOR PROTEIN UGA3"/>
    <property type="match status" value="1"/>
</dbReference>
<dbReference type="PANTHER" id="PTHR37534:SF46">
    <property type="entry name" value="ZN(II)2CYS6 TRANSCRIPTION FACTOR (EUROFUNG)"/>
    <property type="match status" value="1"/>
</dbReference>
<dbReference type="PROSITE" id="PS00463">
    <property type="entry name" value="ZN2_CY6_FUNGAL_1"/>
    <property type="match status" value="1"/>
</dbReference>
<dbReference type="GO" id="GO:0008270">
    <property type="term" value="F:zinc ion binding"/>
    <property type="evidence" value="ECO:0007669"/>
    <property type="project" value="InterPro"/>
</dbReference>
<dbReference type="InterPro" id="IPR021858">
    <property type="entry name" value="Fun_TF"/>
</dbReference>
<evidence type="ECO:0000256" key="4">
    <source>
        <dbReference type="ARBA" id="ARBA00023163"/>
    </source>
</evidence>
<evidence type="ECO:0000256" key="5">
    <source>
        <dbReference type="ARBA" id="ARBA00023242"/>
    </source>
</evidence>
<dbReference type="EMBL" id="JAPVEA010000009">
    <property type="protein sequence ID" value="KAJ5432615.1"/>
    <property type="molecule type" value="Genomic_DNA"/>
</dbReference>
<feature type="domain" description="Zn(2)-C6 fungal-type" evidence="7">
    <location>
        <begin position="30"/>
        <end position="60"/>
    </location>
</feature>
<comment type="caution">
    <text evidence="8">The sequence shown here is derived from an EMBL/GenBank/DDBJ whole genome shotgun (WGS) entry which is preliminary data.</text>
</comment>
<feature type="compositionally biased region" description="Polar residues" evidence="6">
    <location>
        <begin position="12"/>
        <end position="21"/>
    </location>
</feature>
<accession>A0AAD6FXR6</accession>
<reference evidence="8" key="1">
    <citation type="submission" date="2022-12" db="EMBL/GenBank/DDBJ databases">
        <authorList>
            <person name="Petersen C."/>
        </authorList>
    </citation>
    <scope>NUCLEOTIDE SEQUENCE</scope>
    <source>
        <strain evidence="8">IBT 16125</strain>
    </source>
</reference>
<evidence type="ECO:0000256" key="2">
    <source>
        <dbReference type="ARBA" id="ARBA00023015"/>
    </source>
</evidence>
<feature type="compositionally biased region" description="Basic and acidic residues" evidence="6">
    <location>
        <begin position="77"/>
        <end position="87"/>
    </location>
</feature>
<dbReference type="GO" id="GO:0000981">
    <property type="term" value="F:DNA-binding transcription factor activity, RNA polymerase II-specific"/>
    <property type="evidence" value="ECO:0007669"/>
    <property type="project" value="InterPro"/>
</dbReference>
<keyword evidence="2" id="KW-0805">Transcription regulation</keyword>
<dbReference type="Proteomes" id="UP001213681">
    <property type="component" value="Unassembled WGS sequence"/>
</dbReference>
<dbReference type="GO" id="GO:0005634">
    <property type="term" value="C:nucleus"/>
    <property type="evidence" value="ECO:0007669"/>
    <property type="project" value="UniProtKB-SubCell"/>
</dbReference>
<gene>
    <name evidence="8" type="ORF">N7458_011771</name>
</gene>
<evidence type="ECO:0000259" key="7">
    <source>
        <dbReference type="PROSITE" id="PS50048"/>
    </source>
</evidence>
<dbReference type="InterPro" id="IPR001138">
    <property type="entry name" value="Zn2Cys6_DnaBD"/>
</dbReference>
<proteinExistence type="predicted"/>
<dbReference type="Gene3D" id="4.10.240.10">
    <property type="entry name" value="Zn(2)-C6 fungal-type DNA-binding domain"/>
    <property type="match status" value="1"/>
</dbReference>
<keyword evidence="9" id="KW-1185">Reference proteome</keyword>
<keyword evidence="5" id="KW-0539">Nucleus</keyword>